<evidence type="ECO:0000256" key="12">
    <source>
        <dbReference type="ARBA" id="ARBA00046366"/>
    </source>
</evidence>
<dbReference type="PIRSF" id="PIRSF005993">
    <property type="entry name" value="Occludin"/>
    <property type="match status" value="1"/>
</dbReference>
<evidence type="ECO:0000256" key="11">
    <source>
        <dbReference type="ARBA" id="ARBA00023157"/>
    </source>
</evidence>
<comment type="function">
    <text evidence="13">May play a role in the formation and regulation of the tight junction (TJ) paracellular permeability barrier.</text>
</comment>
<feature type="domain" description="OCEL" evidence="20">
    <location>
        <begin position="452"/>
        <end position="560"/>
    </location>
</feature>
<dbReference type="AlphaFoldDB" id="A0A8C0Q9U2"/>
<dbReference type="InterPro" id="IPR008253">
    <property type="entry name" value="Marvel"/>
</dbReference>
<evidence type="ECO:0000259" key="19">
    <source>
        <dbReference type="PROSITE" id="PS51225"/>
    </source>
</evidence>
<comment type="subcellular location">
    <subcellularLocation>
        <location evidence="13">Cell membrane</location>
        <topology evidence="13">Multi-pass membrane protein</topology>
    </subcellularLocation>
    <subcellularLocation>
        <location evidence="13">Cell junction</location>
        <location evidence="13">Tight junction</location>
    </subcellularLocation>
</comment>
<feature type="domain" description="MARVEL" evidence="19">
    <location>
        <begin position="99"/>
        <end position="307"/>
    </location>
</feature>
<dbReference type="GO" id="GO:0032991">
    <property type="term" value="C:protein-containing complex"/>
    <property type="evidence" value="ECO:0007669"/>
    <property type="project" value="Ensembl"/>
</dbReference>
<dbReference type="Proteomes" id="UP000694429">
    <property type="component" value="Chromosome 2"/>
</dbReference>
<evidence type="ECO:0000256" key="15">
    <source>
        <dbReference type="PROSITE-ProRule" id="PRU01324"/>
    </source>
</evidence>
<dbReference type="Ensembl" id="ENSCAFT00000012461.6">
    <property type="protein sequence ID" value="ENSCAFP00000011546.4"/>
    <property type="gene ID" value="ENSCAFG00000007805.6"/>
</dbReference>
<evidence type="ECO:0000256" key="5">
    <source>
        <dbReference type="ARBA" id="ARBA00022553"/>
    </source>
</evidence>
<keyword evidence="7 13" id="KW-0965">Cell junction</keyword>
<evidence type="ECO:0000256" key="2">
    <source>
        <dbReference type="ARBA" id="ARBA00016772"/>
    </source>
</evidence>
<evidence type="ECO:0000256" key="4">
    <source>
        <dbReference type="ARBA" id="ARBA00022475"/>
    </source>
</evidence>
<dbReference type="PANTHER" id="PTHR23288:SF4">
    <property type="entry name" value="OCCLUDIN"/>
    <property type="match status" value="1"/>
</dbReference>
<evidence type="ECO:0000256" key="14">
    <source>
        <dbReference type="PIRSR" id="PIRSR005993-1"/>
    </source>
</evidence>
<evidence type="ECO:0000256" key="17">
    <source>
        <dbReference type="SAM" id="MobiDB-lite"/>
    </source>
</evidence>
<evidence type="ECO:0000256" key="1">
    <source>
        <dbReference type="ARBA" id="ARBA00009171"/>
    </source>
</evidence>
<dbReference type="Proteomes" id="UP000694542">
    <property type="component" value="Chromosome 2"/>
</dbReference>
<evidence type="ECO:0000256" key="13">
    <source>
        <dbReference type="PIRNR" id="PIRNR005993"/>
    </source>
</evidence>
<dbReference type="Pfam" id="PF07303">
    <property type="entry name" value="Occludin_ELL"/>
    <property type="match status" value="1"/>
</dbReference>
<dbReference type="GO" id="GO:0070830">
    <property type="term" value="P:bicellular tight junction assembly"/>
    <property type="evidence" value="ECO:0007669"/>
    <property type="project" value="Ensembl"/>
</dbReference>
<evidence type="ECO:0000256" key="8">
    <source>
        <dbReference type="ARBA" id="ARBA00022989"/>
    </source>
</evidence>
<accession>A0A8C0Q9U2</accession>
<evidence type="ECO:0000259" key="20">
    <source>
        <dbReference type="PROSITE" id="PS51980"/>
    </source>
</evidence>
<reference evidence="21 24" key="1">
    <citation type="journal article" date="2005" name="Nature">
        <title>Genome sequence, comparative analysis and haplotype structure of the domestic dog.</title>
        <authorList>
            <consortium name="Broad Sequencing Platform"/>
            <person name="Lindblad-Toh K."/>
            <person name="Wade C.M."/>
            <person name="Mikkelsen T.S."/>
            <person name="Karlsson E.K."/>
            <person name="Jaffe D.B."/>
            <person name="Kamal M."/>
            <person name="Clamp M."/>
            <person name="Chang J.L."/>
            <person name="Kulbokas E.J. III"/>
            <person name="Zody M.C."/>
            <person name="Mauceli E."/>
            <person name="Xie X."/>
            <person name="Breen M."/>
            <person name="Wayne R.K."/>
            <person name="Ostrander E.A."/>
            <person name="Ponting C.P."/>
            <person name="Galibert F."/>
            <person name="Smith D.R."/>
            <person name="DeJong P.J."/>
            <person name="Kirkness E."/>
            <person name="Alvarez P."/>
            <person name="Biagi T."/>
            <person name="Brockman W."/>
            <person name="Butler J."/>
            <person name="Chin C.W."/>
            <person name="Cook A."/>
            <person name="Cuff J."/>
            <person name="Daly M.J."/>
            <person name="DeCaprio D."/>
            <person name="Gnerre S."/>
            <person name="Grabherr M."/>
            <person name="Kellis M."/>
            <person name="Kleber M."/>
            <person name="Bardeleben C."/>
            <person name="Goodstadt L."/>
            <person name="Heger A."/>
            <person name="Hitte C."/>
            <person name="Kim L."/>
            <person name="Koepfli K.P."/>
            <person name="Parker H.G."/>
            <person name="Pollinger J.P."/>
            <person name="Searle S.M."/>
            <person name="Sutter N.B."/>
            <person name="Thomas R."/>
            <person name="Webber C."/>
            <person name="Baldwin J."/>
            <person name="Abebe A."/>
            <person name="Abouelleil A."/>
            <person name="Aftuck L."/>
            <person name="Ait-Zahra M."/>
            <person name="Aldredge T."/>
            <person name="Allen N."/>
            <person name="An P."/>
            <person name="Anderson S."/>
            <person name="Antoine C."/>
            <person name="Arachchi H."/>
            <person name="Aslam A."/>
            <person name="Ayotte L."/>
            <person name="Bachantsang P."/>
            <person name="Barry A."/>
            <person name="Bayul T."/>
            <person name="Benamara M."/>
            <person name="Berlin A."/>
            <person name="Bessette D."/>
            <person name="Blitshteyn B."/>
            <person name="Bloom T."/>
            <person name="Blye J."/>
            <person name="Boguslavskiy L."/>
            <person name="Bonnet C."/>
            <person name="Boukhgalter B."/>
            <person name="Brown A."/>
            <person name="Cahill P."/>
            <person name="Calixte N."/>
            <person name="Camarata J."/>
            <person name="Cheshatsang Y."/>
            <person name="Chu J."/>
            <person name="Citroen M."/>
            <person name="Collymore A."/>
            <person name="Cooke P."/>
            <person name="Dawoe T."/>
            <person name="Daza R."/>
            <person name="Decktor K."/>
            <person name="DeGray S."/>
            <person name="Dhargay N."/>
            <person name="Dooley K."/>
            <person name="Dooley K."/>
            <person name="Dorje P."/>
            <person name="Dorjee K."/>
            <person name="Dorris L."/>
            <person name="Duffey N."/>
            <person name="Dupes A."/>
            <person name="Egbiremolen O."/>
            <person name="Elong R."/>
            <person name="Falk J."/>
            <person name="Farina A."/>
            <person name="Faro S."/>
            <person name="Ferguson D."/>
            <person name="Ferreira P."/>
            <person name="Fisher S."/>
            <person name="FitzGerald M."/>
            <person name="Foley K."/>
            <person name="Foley C."/>
            <person name="Franke A."/>
            <person name="Friedrich D."/>
            <person name="Gage D."/>
            <person name="Garber M."/>
            <person name="Gearin G."/>
            <person name="Giannoukos G."/>
            <person name="Goode T."/>
            <person name="Goyette A."/>
            <person name="Graham J."/>
            <person name="Grandbois E."/>
            <person name="Gyaltsen K."/>
            <person name="Hafez N."/>
            <person name="Hagopian D."/>
            <person name="Hagos B."/>
            <person name="Hall J."/>
            <person name="Healy C."/>
            <person name="Hegarty R."/>
            <person name="Honan T."/>
            <person name="Horn A."/>
            <person name="Houde N."/>
            <person name="Hughes L."/>
            <person name="Hunnicutt L."/>
            <person name="Husby M."/>
            <person name="Jester B."/>
            <person name="Jones C."/>
            <person name="Kamat A."/>
            <person name="Kanga B."/>
            <person name="Kells C."/>
            <person name="Khazanovich D."/>
            <person name="Kieu A.C."/>
            <person name="Kisner P."/>
            <person name="Kumar M."/>
            <person name="Lance K."/>
            <person name="Landers T."/>
            <person name="Lara M."/>
            <person name="Lee W."/>
            <person name="Leger J.P."/>
            <person name="Lennon N."/>
            <person name="Leuper L."/>
            <person name="LeVine S."/>
            <person name="Liu J."/>
            <person name="Liu X."/>
            <person name="Lokyitsang Y."/>
            <person name="Lokyitsang T."/>
            <person name="Lui A."/>
            <person name="Macdonald J."/>
            <person name="Major J."/>
            <person name="Marabella R."/>
            <person name="Maru K."/>
            <person name="Matthews C."/>
            <person name="McDonough S."/>
            <person name="Mehta T."/>
            <person name="Meldrim J."/>
            <person name="Melnikov A."/>
            <person name="Meneus L."/>
            <person name="Mihalev A."/>
            <person name="Mihova T."/>
            <person name="Miller K."/>
            <person name="Mittelman R."/>
            <person name="Mlenga V."/>
            <person name="Mulrain L."/>
            <person name="Munson G."/>
            <person name="Navidi A."/>
            <person name="Naylor J."/>
            <person name="Nguyen T."/>
            <person name="Nguyen N."/>
            <person name="Nguyen C."/>
            <person name="Nguyen T."/>
            <person name="Nicol R."/>
            <person name="Norbu N."/>
            <person name="Norbu C."/>
            <person name="Novod N."/>
            <person name="Nyima T."/>
            <person name="Olandt P."/>
            <person name="O'Neill B."/>
            <person name="O'Neill K."/>
            <person name="Osman S."/>
            <person name="Oyono L."/>
            <person name="Patti C."/>
            <person name="Perrin D."/>
            <person name="Phunkhang P."/>
            <person name="Pierre F."/>
            <person name="Priest M."/>
            <person name="Rachupka A."/>
            <person name="Raghuraman S."/>
            <person name="Rameau R."/>
            <person name="Ray V."/>
            <person name="Raymond C."/>
            <person name="Rege F."/>
            <person name="Rise C."/>
            <person name="Rogers J."/>
            <person name="Rogov P."/>
            <person name="Sahalie J."/>
            <person name="Settipalli S."/>
            <person name="Sharpe T."/>
            <person name="Shea T."/>
            <person name="Sheehan M."/>
            <person name="Sherpa N."/>
            <person name="Shi J."/>
            <person name="Shih D."/>
            <person name="Sloan J."/>
            <person name="Smith C."/>
            <person name="Sparrow T."/>
            <person name="Stalker J."/>
            <person name="Stange-Thomann N."/>
            <person name="Stavropoulos S."/>
            <person name="Stone C."/>
            <person name="Stone S."/>
            <person name="Sykes S."/>
            <person name="Tchuinga P."/>
            <person name="Tenzing P."/>
            <person name="Tesfaye S."/>
            <person name="Thoulutsang D."/>
            <person name="Thoulutsang Y."/>
            <person name="Topham K."/>
            <person name="Topping I."/>
            <person name="Tsamla T."/>
            <person name="Vassiliev H."/>
            <person name="Venkataraman V."/>
            <person name="Vo A."/>
            <person name="Wangchuk T."/>
            <person name="Wangdi T."/>
            <person name="Weiand M."/>
            <person name="Wilkinson J."/>
            <person name="Wilson A."/>
            <person name="Yadav S."/>
            <person name="Yang S."/>
            <person name="Yang X."/>
            <person name="Young G."/>
            <person name="Yu Q."/>
            <person name="Zainoun J."/>
            <person name="Zembek L."/>
            <person name="Zimmer A."/>
            <person name="Lander E.S."/>
        </authorList>
    </citation>
    <scope>NUCLEOTIDE SEQUENCE [LARGE SCALE GENOMIC DNA]</scope>
    <source>
        <strain evidence="21">Boxer</strain>
    </source>
</reference>
<keyword evidence="8 18" id="KW-1133">Transmembrane helix</keyword>
<feature type="transmembrane region" description="Helical" evidence="18">
    <location>
        <begin position="178"/>
        <end position="199"/>
    </location>
</feature>
<dbReference type="GO" id="GO:1905605">
    <property type="term" value="P:positive regulation of blood-brain barrier permeability"/>
    <property type="evidence" value="ECO:0007669"/>
    <property type="project" value="Ensembl"/>
</dbReference>
<keyword evidence="5" id="KW-0597">Phosphoprotein</keyword>
<keyword evidence="9 16" id="KW-0175">Coiled coil</keyword>
<proteinExistence type="inferred from homology"/>
<feature type="transmembrane region" description="Helical" evidence="18">
    <location>
        <begin position="211"/>
        <end position="233"/>
    </location>
</feature>
<evidence type="ECO:0000256" key="10">
    <source>
        <dbReference type="ARBA" id="ARBA00023136"/>
    </source>
</evidence>
<dbReference type="Ensembl" id="ENSCAFT00030006928.1">
    <property type="protein sequence ID" value="ENSCAFP00030006087.1"/>
    <property type="gene ID" value="ENSCAFG00030003692.1"/>
</dbReference>
<keyword evidence="11 14" id="KW-1015">Disulfide bond</keyword>
<dbReference type="GO" id="GO:0005765">
    <property type="term" value="C:lysosomal membrane"/>
    <property type="evidence" value="ECO:0007669"/>
    <property type="project" value="Ensembl"/>
</dbReference>
<evidence type="ECO:0000256" key="3">
    <source>
        <dbReference type="ARBA" id="ARBA00022427"/>
    </source>
</evidence>
<dbReference type="GO" id="GO:0016324">
    <property type="term" value="C:apical plasma membrane"/>
    <property type="evidence" value="ECO:0007669"/>
    <property type="project" value="Ensembl"/>
</dbReference>
<dbReference type="GO" id="GO:0030139">
    <property type="term" value="C:endocytic vesicle"/>
    <property type="evidence" value="ECO:0007669"/>
    <property type="project" value="Ensembl"/>
</dbReference>
<feature type="compositionally biased region" description="Basic residues" evidence="17">
    <location>
        <begin position="419"/>
        <end position="428"/>
    </location>
</feature>
<reference evidence="23" key="4">
    <citation type="submission" date="2025-05" db="UniProtKB">
        <authorList>
            <consortium name="Ensembl"/>
        </authorList>
    </citation>
    <scope>IDENTIFICATION</scope>
</reference>
<dbReference type="PANTHER" id="PTHR23288">
    <property type="entry name" value="OCCLUDIN AND RNA POLYMERASE II ELONGATION FACTOR ELL"/>
    <property type="match status" value="1"/>
</dbReference>
<dbReference type="PROSITE" id="PS51980">
    <property type="entry name" value="OCEL"/>
    <property type="match status" value="1"/>
</dbReference>
<organism evidence="23 25">
    <name type="scientific">Canis lupus familiaris</name>
    <name type="common">Dog</name>
    <name type="synonym">Canis familiaris</name>
    <dbReference type="NCBI Taxonomy" id="9615"/>
    <lineage>
        <taxon>Eukaryota</taxon>
        <taxon>Metazoa</taxon>
        <taxon>Chordata</taxon>
        <taxon>Craniata</taxon>
        <taxon>Vertebrata</taxon>
        <taxon>Euteleostomi</taxon>
        <taxon>Mammalia</taxon>
        <taxon>Eutheria</taxon>
        <taxon>Laurasiatheria</taxon>
        <taxon>Carnivora</taxon>
        <taxon>Caniformia</taxon>
        <taxon>Canidae</taxon>
        <taxon>Canis</taxon>
    </lineage>
</organism>
<dbReference type="Ensembl" id="ENSCAFT00040008475.1">
    <property type="protein sequence ID" value="ENSCAFP00040007359.1"/>
    <property type="gene ID" value="ENSCAFG00040004456.1"/>
</dbReference>
<dbReference type="InterPro" id="IPR002958">
    <property type="entry name" value="Occludin"/>
</dbReference>
<evidence type="ECO:0000256" key="9">
    <source>
        <dbReference type="ARBA" id="ARBA00023054"/>
    </source>
</evidence>
<evidence type="ECO:0000313" key="25">
    <source>
        <dbReference type="Proteomes" id="UP000694542"/>
    </source>
</evidence>
<dbReference type="InterPro" id="IPR010844">
    <property type="entry name" value="Occludin_ELL"/>
</dbReference>
<evidence type="ECO:0000313" key="22">
    <source>
        <dbReference type="Ensembl" id="ENSCAFP00030006087.1"/>
    </source>
</evidence>
<dbReference type="GO" id="GO:0010628">
    <property type="term" value="P:positive regulation of gene expression"/>
    <property type="evidence" value="ECO:0007669"/>
    <property type="project" value="Ensembl"/>
</dbReference>
<keyword evidence="6 13" id="KW-0812">Transmembrane</keyword>
<feature type="region of interest" description="Disordered" evidence="17">
    <location>
        <begin position="340"/>
        <end position="447"/>
    </location>
</feature>
<comment type="similarity">
    <text evidence="1 13 15">Belongs to the ELL/occludin family.</text>
</comment>
<reference evidence="22" key="3">
    <citation type="submission" date="2019-03" db="EMBL/GenBank/DDBJ databases">
        <authorList>
            <person name="Warren W.C."/>
            <person name="Johnson G.S."/>
        </authorList>
    </citation>
    <scope>NUCLEOTIDE SEQUENCE [LARGE SCALE GENOMIC DNA]</scope>
    <source>
        <strain evidence="22">Basenji</strain>
    </source>
</reference>
<dbReference type="OrthoDB" id="8867927at2759"/>
<feature type="transmembrane region" description="Helical" evidence="18">
    <location>
        <begin position="282"/>
        <end position="303"/>
    </location>
</feature>
<dbReference type="Proteomes" id="UP000002254">
    <property type="component" value="Chromosome 2"/>
</dbReference>
<dbReference type="GO" id="GO:0010629">
    <property type="term" value="P:negative regulation of gene expression"/>
    <property type="evidence" value="ECO:0007669"/>
    <property type="project" value="Ensembl"/>
</dbReference>
<dbReference type="GO" id="GO:0005923">
    <property type="term" value="C:bicellular tight junction"/>
    <property type="evidence" value="ECO:0007669"/>
    <property type="project" value="UniProtKB-SubCell"/>
</dbReference>
<feature type="compositionally biased region" description="Basic and acidic residues" evidence="17">
    <location>
        <begin position="429"/>
        <end position="438"/>
    </location>
</feature>
<reference evidence="23" key="2">
    <citation type="submission" date="2018-10" db="EMBL/GenBank/DDBJ databases">
        <title>De novo assembly of a Great Dane genome.</title>
        <authorList>
            <person name="Kidd J.M."/>
            <person name="Pendleton A.L."/>
            <person name="Shen F."/>
            <person name="Emery S."/>
        </authorList>
    </citation>
    <scope>NUCLEOTIDE SEQUENCE [LARGE SCALE GENOMIC DNA]</scope>
    <source>
        <strain evidence="23">Great Dane</strain>
    </source>
</reference>
<gene>
    <name evidence="23" type="primary">OCLN</name>
</gene>
<keyword evidence="4" id="KW-1003">Cell membrane</keyword>
<feature type="disulfide bond" evidence="14">
    <location>
        <begin position="254"/>
        <end position="275"/>
    </location>
</feature>
<keyword evidence="10 13" id="KW-0472">Membrane</keyword>
<feature type="coiled-coil region" evidence="16">
    <location>
        <begin position="474"/>
        <end position="525"/>
    </location>
</feature>
<sequence>MTLGGPLQLSYLKAPVSSHTSRRVDIIVLNCLDPLPKDYNLTGVECSPWGFYTFLSKPNHYAPSNDVYGGDMHVRPMLSQPAYSFYPEDEILHFYKWTSPPGVIRILSMLVIVMCIAIFACVASTLAWDRGYGTGLMGGSIGYPYGSGFGSYGTGYGYGFGYGYGYGGYTDPRAAKGFLLAMVAFCFIAALVIFVTSVIRSDISRTRRYYLTVIILSAFLGVMMFIATIVYIMGVNPTAQASGSLYSSQIYAMCNQFYASTATGLYMDQYLYHYCVVDPQEAIAIVLGFMVIVAFALIIFFAVKTRRKMDRYDKSNILWDKEHIYDEQPPNVEEWVKNVSAGTQDMPPPPSDYVERVDSPMAYSSNGKVNDKRLYPESSYKSTPVPEVVQELPATSPADDFRQPRYSSSGHLEPPSKRAPSKGRTGRPKRLEQDHYETDYTTGGESCDELEEDWIREYPPITSDQQRQLYKRNFDTGLQEYKSLQAELDEINKELSRLDKELDDYREESEEYMAAADEYNRLKQVKGSPDYKNKRNYCKQLKSKLSHIKKMVGDYDRQKT</sequence>
<evidence type="ECO:0000313" key="23">
    <source>
        <dbReference type="Ensembl" id="ENSCAFP00040007359.1"/>
    </source>
</evidence>
<evidence type="ECO:0000256" key="7">
    <source>
        <dbReference type="ARBA" id="ARBA00022949"/>
    </source>
</evidence>
<dbReference type="SUPFAM" id="SSF144292">
    <property type="entry name" value="occludin/ELL-like"/>
    <property type="match status" value="1"/>
</dbReference>
<evidence type="ECO:0000256" key="18">
    <source>
        <dbReference type="SAM" id="Phobius"/>
    </source>
</evidence>
<evidence type="ECO:0000256" key="16">
    <source>
        <dbReference type="SAM" id="Coils"/>
    </source>
</evidence>
<dbReference type="Gene3D" id="6.10.140.340">
    <property type="match status" value="1"/>
</dbReference>
<evidence type="ECO:0000256" key="6">
    <source>
        <dbReference type="ARBA" id="ARBA00022692"/>
    </source>
</evidence>
<dbReference type="GO" id="GO:0019904">
    <property type="term" value="F:protein domain specific binding"/>
    <property type="evidence" value="ECO:0007669"/>
    <property type="project" value="Ensembl"/>
</dbReference>
<name>A0A8C0Q9U2_CANLF</name>
<dbReference type="Pfam" id="PF01284">
    <property type="entry name" value="MARVEL"/>
    <property type="match status" value="1"/>
</dbReference>
<evidence type="ECO:0000313" key="24">
    <source>
        <dbReference type="Proteomes" id="UP000002254"/>
    </source>
</evidence>
<dbReference type="PROSITE" id="PS51225">
    <property type="entry name" value="MARVEL"/>
    <property type="match status" value="1"/>
</dbReference>
<protein>
    <recommendedName>
        <fullName evidence="2 13">Occludin</fullName>
    </recommendedName>
</protein>
<comment type="subunit">
    <text evidence="12">Interacts with TJP1/ZO1. Interacts with VAPA. Interacts with CLDN1, CLDN6, CLDN9, CLDN11, CLDN12 and CLDN17. Interacts with PLSCR1. Interacts with LSR, ILDR1 and ILDR2. Interacts with TJP2/ZO2.</text>
</comment>
<dbReference type="PRINTS" id="PR01258">
    <property type="entry name" value="OCCLUDIN"/>
</dbReference>
<dbReference type="InterPro" id="IPR031176">
    <property type="entry name" value="ELL/occludin"/>
</dbReference>
<keyword evidence="3 13" id="KW-0796">Tight junction</keyword>
<dbReference type="GO" id="GO:0016327">
    <property type="term" value="C:apicolateral plasma membrane"/>
    <property type="evidence" value="ECO:0007669"/>
    <property type="project" value="Ensembl"/>
</dbReference>
<feature type="transmembrane region" description="Helical" evidence="18">
    <location>
        <begin position="106"/>
        <end position="128"/>
    </location>
</feature>
<evidence type="ECO:0000313" key="21">
    <source>
        <dbReference type="Ensembl" id="ENSCAFP00000011546.4"/>
    </source>
</evidence>
<dbReference type="GO" id="GO:0046326">
    <property type="term" value="P:positive regulation of D-glucose import"/>
    <property type="evidence" value="ECO:0007669"/>
    <property type="project" value="Ensembl"/>
</dbReference>